<comment type="caution">
    <text evidence="2">The sequence shown here is derived from an EMBL/GenBank/DDBJ whole genome shotgun (WGS) entry which is preliminary data.</text>
</comment>
<feature type="domain" description="DUF218" evidence="1">
    <location>
        <begin position="15"/>
        <end position="136"/>
    </location>
</feature>
<reference evidence="2 3" key="1">
    <citation type="journal article" date="2014" name="Nature">
        <title>Sequential evolution of bacterial morphology by co-option of a developmental regulator.</title>
        <authorList>
            <person name="Jiang C."/>
            <person name="Brown P.J."/>
            <person name="Ducret A."/>
            <person name="Brun Y.V."/>
        </authorList>
    </citation>
    <scope>NUCLEOTIDE SEQUENCE [LARGE SCALE GENOMIC DNA]</scope>
    <source>
        <strain evidence="2 3">DSM 16100</strain>
    </source>
</reference>
<dbReference type="CDD" id="cd06259">
    <property type="entry name" value="YdcF-like"/>
    <property type="match status" value="1"/>
</dbReference>
<evidence type="ECO:0000313" key="2">
    <source>
        <dbReference type="EMBL" id="ESQ91647.1"/>
    </source>
</evidence>
<keyword evidence="3" id="KW-1185">Reference proteome</keyword>
<dbReference type="Proteomes" id="UP000017837">
    <property type="component" value="Unassembled WGS sequence"/>
</dbReference>
<dbReference type="InterPro" id="IPR014729">
    <property type="entry name" value="Rossmann-like_a/b/a_fold"/>
</dbReference>
<gene>
    <name evidence="2" type="ORF">ABENE_09940</name>
</gene>
<proteinExistence type="predicted"/>
<evidence type="ECO:0000313" key="3">
    <source>
        <dbReference type="Proteomes" id="UP000017837"/>
    </source>
</evidence>
<evidence type="ECO:0000259" key="1">
    <source>
        <dbReference type="Pfam" id="PF02698"/>
    </source>
</evidence>
<dbReference type="InterPro" id="IPR003848">
    <property type="entry name" value="DUF218"/>
</dbReference>
<sequence length="166" mass="17924">MIVADGLTDDIHRSDVAVVLGSKVNPNGTPSPRLQARLGRALELYKNGWTPRILVSGGTGVEGVPEGTAMKRWLVSQGVPETAIIVDDQGVDTRATARNTAVLMRAHNLHSAIVVSQYFHISRTKLAFAQEGLTGVGSAHPDYFEARDLYSIAREVPGYVGYLAQR</sequence>
<dbReference type="RefSeq" id="WP_018080730.1">
    <property type="nucleotide sequence ID" value="NZ_AQWM01000002.1"/>
</dbReference>
<dbReference type="AlphaFoldDB" id="V4PCL6"/>
<protein>
    <recommendedName>
        <fullName evidence="1">DUF218 domain-containing protein</fullName>
    </recommendedName>
</protein>
<dbReference type="Gene3D" id="3.40.50.620">
    <property type="entry name" value="HUPs"/>
    <property type="match status" value="1"/>
</dbReference>
<dbReference type="eggNOG" id="COG1434">
    <property type="taxonomic scope" value="Bacteria"/>
</dbReference>
<dbReference type="InterPro" id="IPR051599">
    <property type="entry name" value="Cell_Envelope_Assoc"/>
</dbReference>
<accession>V4PCL6</accession>
<dbReference type="GO" id="GO:0005886">
    <property type="term" value="C:plasma membrane"/>
    <property type="evidence" value="ECO:0007669"/>
    <property type="project" value="TreeGrafter"/>
</dbReference>
<organism evidence="2 3">
    <name type="scientific">Asticcacaulis benevestitus DSM 16100 = ATCC BAA-896</name>
    <dbReference type="NCBI Taxonomy" id="1121022"/>
    <lineage>
        <taxon>Bacteria</taxon>
        <taxon>Pseudomonadati</taxon>
        <taxon>Pseudomonadota</taxon>
        <taxon>Alphaproteobacteria</taxon>
        <taxon>Caulobacterales</taxon>
        <taxon>Caulobacteraceae</taxon>
        <taxon>Asticcacaulis</taxon>
    </lineage>
</organism>
<dbReference type="EMBL" id="AWGB01000016">
    <property type="protein sequence ID" value="ESQ91647.1"/>
    <property type="molecule type" value="Genomic_DNA"/>
</dbReference>
<dbReference type="Pfam" id="PF02698">
    <property type="entry name" value="DUF218"/>
    <property type="match status" value="1"/>
</dbReference>
<name>V4PCL6_9CAUL</name>
<dbReference type="PANTHER" id="PTHR30336:SF20">
    <property type="entry name" value="DUF218 DOMAIN-CONTAINING PROTEIN"/>
    <property type="match status" value="1"/>
</dbReference>
<dbReference type="PANTHER" id="PTHR30336">
    <property type="entry name" value="INNER MEMBRANE PROTEIN, PROBABLE PERMEASE"/>
    <property type="match status" value="1"/>
</dbReference>
<dbReference type="PATRIC" id="fig|1121022.4.peg.2009"/>